<keyword evidence="1" id="KW-0479">Metal-binding</keyword>
<dbReference type="KEGG" id="bgt:106055508"/>
<gene>
    <name evidence="7" type="primary">106055508</name>
</gene>
<dbReference type="VEuPathDB" id="VectorBase:BGLAX_026787"/>
<feature type="region of interest" description="Disordered" evidence="5">
    <location>
        <begin position="262"/>
        <end position="291"/>
    </location>
</feature>
<dbReference type="RefSeq" id="XP_013067248.2">
    <property type="nucleotide sequence ID" value="XM_013211794.2"/>
</dbReference>
<reference evidence="7" key="1">
    <citation type="submission" date="2020-05" db="UniProtKB">
        <authorList>
            <consortium name="EnsemblMetazoa"/>
        </authorList>
    </citation>
    <scope>IDENTIFICATION</scope>
    <source>
        <strain evidence="7">BB02</strain>
    </source>
</reference>
<name>A0A2C9JEY8_BIOGL</name>
<evidence type="ECO:0000313" key="8">
    <source>
        <dbReference type="Proteomes" id="UP000076420"/>
    </source>
</evidence>
<sequence length="699" mass="77494">MPPFFIGLYLLALIKGEKKRKHVLTLPVKKNDIKISLLDVSLYPSTPLIKSAKHTMMNCKSVCSVGNAMERDAVESLLSIAQGASSSNCIGNQSSVASQSRKQSTLEQILKGEDVKNSNHQCKTPQASQQVSVIVPHPFSSSSENVHNTSNCQSTVSSKIFLGHKKRIQEMWEEMAPKACVTHQSAAKYLRNNLDNEALDLSLSVQSKTNEYTDLQIDQRPCSPSASMLNFGHCSCETCISDTNRPITPYFTEDLPRCLTPLDPGPNNDFDSDSEMSCSPDGDIGEESSQSHLDSAHFFIPRVSLNSESDATLKSQAKISSSLAHGILDKNVDHATPFDSEKIIDKTDVALKKSNPNSQIKSSITSCREENILTDLASRISSQEQACQDYSSKAGNHFNHEDIHSKLQSNFTSRQIIQQKNQKLFTNSRLPLIFSSRHGTSPKKMSQVSSVASAIHSVGSNNNLSNSSKPVFSDIDQKTSNLEKPSFHSTSVLPSVTAITKTSPVIIFPTADTSRIPLLRISNQNADSSPPIVQVFILNTVNQNINASVTVPKPGDNFQPIAPAPPSQVHVYSNSDDSNLEDVRRKRTHRCIIPDCGKTYFKSSHLKAHIRTHTGEKPFVCSWEGCKRSFARSDERSRHLRTHTGEKKFECTTCQRRFMRSDHLAKHLRRHNTKKSISWCKSNSSISNRQKTIQESKNS</sequence>
<protein>
    <recommendedName>
        <fullName evidence="6">C2H2-type domain-containing protein</fullName>
    </recommendedName>
</protein>
<feature type="domain" description="C2H2-type" evidence="6">
    <location>
        <begin position="619"/>
        <end position="648"/>
    </location>
</feature>
<dbReference type="GO" id="GO:0008270">
    <property type="term" value="F:zinc ion binding"/>
    <property type="evidence" value="ECO:0007669"/>
    <property type="project" value="UniProtKB-KW"/>
</dbReference>
<dbReference type="SUPFAM" id="SSF57667">
    <property type="entry name" value="beta-beta-alpha zinc fingers"/>
    <property type="match status" value="2"/>
</dbReference>
<dbReference type="EnsemblMetazoa" id="BGLB001603-RC">
    <property type="protein sequence ID" value="BGLB001603-PC"/>
    <property type="gene ID" value="BGLB001603"/>
</dbReference>
<evidence type="ECO:0000259" key="6">
    <source>
        <dbReference type="PROSITE" id="PS50157"/>
    </source>
</evidence>
<dbReference type="GO" id="GO:0000978">
    <property type="term" value="F:RNA polymerase II cis-regulatory region sequence-specific DNA binding"/>
    <property type="evidence" value="ECO:0007669"/>
    <property type="project" value="TreeGrafter"/>
</dbReference>
<feature type="domain" description="C2H2-type" evidence="6">
    <location>
        <begin position="649"/>
        <end position="676"/>
    </location>
</feature>
<dbReference type="GO" id="GO:0000981">
    <property type="term" value="F:DNA-binding transcription factor activity, RNA polymerase II-specific"/>
    <property type="evidence" value="ECO:0007669"/>
    <property type="project" value="TreeGrafter"/>
</dbReference>
<evidence type="ECO:0000256" key="5">
    <source>
        <dbReference type="SAM" id="MobiDB-lite"/>
    </source>
</evidence>
<dbReference type="VEuPathDB" id="VectorBase:BGLB001603"/>
<dbReference type="InterPro" id="IPR013087">
    <property type="entry name" value="Znf_C2H2_type"/>
</dbReference>
<dbReference type="SMART" id="SM00355">
    <property type="entry name" value="ZnF_C2H2"/>
    <property type="match status" value="3"/>
</dbReference>
<dbReference type="PROSITE" id="PS00028">
    <property type="entry name" value="ZINC_FINGER_C2H2_1"/>
    <property type="match status" value="3"/>
</dbReference>
<dbReference type="PANTHER" id="PTHR23235">
    <property type="entry name" value="KRUEPPEL-LIKE TRANSCRIPTION FACTOR"/>
    <property type="match status" value="1"/>
</dbReference>
<evidence type="ECO:0000256" key="3">
    <source>
        <dbReference type="ARBA" id="ARBA00022833"/>
    </source>
</evidence>
<keyword evidence="2 4" id="KW-0863">Zinc-finger</keyword>
<proteinExistence type="predicted"/>
<dbReference type="AlphaFoldDB" id="A0A2C9JEY8"/>
<keyword evidence="3" id="KW-0862">Zinc</keyword>
<dbReference type="InterPro" id="IPR036236">
    <property type="entry name" value="Znf_C2H2_sf"/>
</dbReference>
<dbReference type="OrthoDB" id="4748970at2759"/>
<evidence type="ECO:0000313" key="7">
    <source>
        <dbReference type="EnsemblMetazoa" id="BGLB001603-PC"/>
    </source>
</evidence>
<feature type="domain" description="C2H2-type" evidence="6">
    <location>
        <begin position="589"/>
        <end position="618"/>
    </location>
</feature>
<dbReference type="FunFam" id="3.30.160.60:FF:000007">
    <property type="entry name" value="Basic krueppel-like factor 3"/>
    <property type="match status" value="1"/>
</dbReference>
<dbReference type="Proteomes" id="UP000076420">
    <property type="component" value="Unassembled WGS sequence"/>
</dbReference>
<evidence type="ECO:0000256" key="4">
    <source>
        <dbReference type="PROSITE-ProRule" id="PRU00042"/>
    </source>
</evidence>
<dbReference type="Gene3D" id="3.30.160.60">
    <property type="entry name" value="Classic Zinc Finger"/>
    <property type="match status" value="3"/>
</dbReference>
<accession>A0A2C9JEY8</accession>
<dbReference type="Pfam" id="PF00096">
    <property type="entry name" value="zf-C2H2"/>
    <property type="match status" value="3"/>
</dbReference>
<evidence type="ECO:0000256" key="2">
    <source>
        <dbReference type="ARBA" id="ARBA00022771"/>
    </source>
</evidence>
<evidence type="ECO:0000256" key="1">
    <source>
        <dbReference type="ARBA" id="ARBA00022723"/>
    </source>
</evidence>
<dbReference type="PROSITE" id="PS50157">
    <property type="entry name" value="ZINC_FINGER_C2H2_2"/>
    <property type="match status" value="3"/>
</dbReference>
<organism evidence="7 8">
    <name type="scientific">Biomphalaria glabrata</name>
    <name type="common">Bloodfluke planorb</name>
    <name type="synonym">Freshwater snail</name>
    <dbReference type="NCBI Taxonomy" id="6526"/>
    <lineage>
        <taxon>Eukaryota</taxon>
        <taxon>Metazoa</taxon>
        <taxon>Spiralia</taxon>
        <taxon>Lophotrochozoa</taxon>
        <taxon>Mollusca</taxon>
        <taxon>Gastropoda</taxon>
        <taxon>Heterobranchia</taxon>
        <taxon>Euthyneura</taxon>
        <taxon>Panpulmonata</taxon>
        <taxon>Hygrophila</taxon>
        <taxon>Lymnaeoidea</taxon>
        <taxon>Planorbidae</taxon>
        <taxon>Biomphalaria</taxon>
    </lineage>
</organism>
<dbReference type="PANTHER" id="PTHR23235:SF164">
    <property type="entry name" value="C2H2-TYPE DOMAIN-CONTAINING PROTEIN"/>
    <property type="match status" value="1"/>
</dbReference>
<dbReference type="STRING" id="6526.A0A2C9JEY8"/>